<dbReference type="Proteomes" id="UP001054837">
    <property type="component" value="Unassembled WGS sequence"/>
</dbReference>
<dbReference type="Gene3D" id="3.30.70.3290">
    <property type="match status" value="1"/>
</dbReference>
<proteinExistence type="predicted"/>
<evidence type="ECO:0000313" key="2">
    <source>
        <dbReference type="Proteomes" id="UP001054837"/>
    </source>
</evidence>
<protein>
    <submittedName>
        <fullName evidence="1">Fatty acid synthase</fullName>
    </submittedName>
</protein>
<dbReference type="AlphaFoldDB" id="A0AAV4SXK9"/>
<organism evidence="1 2">
    <name type="scientific">Caerostris darwini</name>
    <dbReference type="NCBI Taxonomy" id="1538125"/>
    <lineage>
        <taxon>Eukaryota</taxon>
        <taxon>Metazoa</taxon>
        <taxon>Ecdysozoa</taxon>
        <taxon>Arthropoda</taxon>
        <taxon>Chelicerata</taxon>
        <taxon>Arachnida</taxon>
        <taxon>Araneae</taxon>
        <taxon>Araneomorphae</taxon>
        <taxon>Entelegynae</taxon>
        <taxon>Araneoidea</taxon>
        <taxon>Araneidae</taxon>
        <taxon>Caerostris</taxon>
    </lineage>
</organism>
<sequence length="243" mass="27924">MIRWYRSATQSPSPLLFLNIIRTLFCSDLMSLAVFKARAERSQRWVNSSHPEPECRLANAEYFAHRLISVASSSEVLRQIPQNALVVEVGVPKLHPANGVSYLALMDKDSKGGIQVILESLGKMYIEGLDPKVERLYPPVAFPVPRKTPMISNLIRWNLEHSFHVPVYSPVIRGFRREYHFDKEDSYLLEYKVRGRTLFPPSALLLLAWEALAEKQQRNFEEMTLIMKNVKISKEIVINPTSE</sequence>
<keyword evidence="2" id="KW-1185">Reference proteome</keyword>
<dbReference type="Gene3D" id="3.10.129.110">
    <property type="entry name" value="Polyketide synthase dehydratase"/>
    <property type="match status" value="1"/>
</dbReference>
<dbReference type="EMBL" id="BPLQ01008490">
    <property type="protein sequence ID" value="GIY37676.1"/>
    <property type="molecule type" value="Genomic_DNA"/>
</dbReference>
<comment type="caution">
    <text evidence="1">The sequence shown here is derived from an EMBL/GenBank/DDBJ whole genome shotgun (WGS) entry which is preliminary data.</text>
</comment>
<reference evidence="1 2" key="1">
    <citation type="submission" date="2021-06" db="EMBL/GenBank/DDBJ databases">
        <title>Caerostris darwini draft genome.</title>
        <authorList>
            <person name="Kono N."/>
            <person name="Arakawa K."/>
        </authorList>
    </citation>
    <scope>NUCLEOTIDE SEQUENCE [LARGE SCALE GENOMIC DNA]</scope>
</reference>
<dbReference type="InterPro" id="IPR042104">
    <property type="entry name" value="PKS_dehydratase_sf"/>
</dbReference>
<gene>
    <name evidence="1" type="primary">Fasn</name>
    <name evidence="1" type="ORF">CDAR_455681</name>
</gene>
<evidence type="ECO:0000313" key="1">
    <source>
        <dbReference type="EMBL" id="GIY37676.1"/>
    </source>
</evidence>
<accession>A0AAV4SXK9</accession>
<name>A0AAV4SXK9_9ARAC</name>